<dbReference type="SUPFAM" id="SSF51306">
    <property type="entry name" value="LexA/Signal peptidase"/>
    <property type="match status" value="1"/>
</dbReference>
<keyword evidence="10 12" id="KW-0472">Membrane</keyword>
<dbReference type="FunFam" id="2.10.109.10:FF:000008">
    <property type="entry name" value="Signal peptidase I"/>
    <property type="match status" value="1"/>
</dbReference>
<feature type="domain" description="Peptidase S26" evidence="13">
    <location>
        <begin position="9"/>
        <end position="174"/>
    </location>
</feature>
<sequence>MNSIGREVWEWAKTFAVVLVIVLLVRMFLFANYVVHGESMMPTIEDGERLIINKVGYEIADPERFDLVVFNATDDSDYIKRIIGLPGDELRFEDDELYINGESYDEPYLDEAKGTYSAGPFTYDFSLLEVTGEAVVPEDQLFVLGDNRRNSLDSRQLGYIAIDDVVGKANIRYWPVDDISMIP</sequence>
<evidence type="ECO:0000256" key="5">
    <source>
        <dbReference type="ARBA" id="ARBA00022475"/>
    </source>
</evidence>
<gene>
    <name evidence="14" type="ORF">B0H94_107213</name>
</gene>
<keyword evidence="15" id="KW-1185">Reference proteome</keyword>
<keyword evidence="7 12" id="KW-0812">Transmembrane</keyword>
<dbReference type="Proteomes" id="UP000242310">
    <property type="component" value="Unassembled WGS sequence"/>
</dbReference>
<dbReference type="InterPro" id="IPR019533">
    <property type="entry name" value="Peptidase_S26"/>
</dbReference>
<comment type="subcellular location">
    <subcellularLocation>
        <location evidence="2">Cell membrane</location>
        <topology evidence="2">Single-pass type II membrane protein</topology>
    </subcellularLocation>
    <subcellularLocation>
        <location evidence="12">Membrane</location>
        <topology evidence="12">Single-pass type II membrane protein</topology>
    </subcellularLocation>
</comment>
<dbReference type="Gene3D" id="2.10.109.10">
    <property type="entry name" value="Umud Fragment, subunit A"/>
    <property type="match status" value="1"/>
</dbReference>
<organism evidence="14 15">
    <name type="scientific">Salsuginibacillus halophilus</name>
    <dbReference type="NCBI Taxonomy" id="517424"/>
    <lineage>
        <taxon>Bacteria</taxon>
        <taxon>Bacillati</taxon>
        <taxon>Bacillota</taxon>
        <taxon>Bacilli</taxon>
        <taxon>Bacillales</taxon>
        <taxon>Bacillaceae</taxon>
        <taxon>Salsuginibacillus</taxon>
    </lineage>
</organism>
<dbReference type="GO" id="GO:0006465">
    <property type="term" value="P:signal peptide processing"/>
    <property type="evidence" value="ECO:0007669"/>
    <property type="project" value="InterPro"/>
</dbReference>
<evidence type="ECO:0000313" key="14">
    <source>
        <dbReference type="EMBL" id="PSL45208.1"/>
    </source>
</evidence>
<comment type="caution">
    <text evidence="14">The sequence shown here is derived from an EMBL/GenBank/DDBJ whole genome shotgun (WGS) entry which is preliminary data.</text>
</comment>
<dbReference type="PROSITE" id="PS00760">
    <property type="entry name" value="SPASE_I_2"/>
    <property type="match status" value="1"/>
</dbReference>
<evidence type="ECO:0000256" key="11">
    <source>
        <dbReference type="PIRSR" id="PIRSR600223-1"/>
    </source>
</evidence>
<evidence type="ECO:0000259" key="13">
    <source>
        <dbReference type="Pfam" id="PF10502"/>
    </source>
</evidence>
<dbReference type="EC" id="3.4.21.89" evidence="4 12"/>
<evidence type="ECO:0000256" key="3">
    <source>
        <dbReference type="ARBA" id="ARBA00009370"/>
    </source>
</evidence>
<dbReference type="GO" id="GO:0005886">
    <property type="term" value="C:plasma membrane"/>
    <property type="evidence" value="ECO:0007669"/>
    <property type="project" value="UniProtKB-SubCell"/>
</dbReference>
<keyword evidence="5" id="KW-1003">Cell membrane</keyword>
<feature type="active site" evidence="11">
    <location>
        <position position="80"/>
    </location>
</feature>
<dbReference type="PROSITE" id="PS00761">
    <property type="entry name" value="SPASE_I_3"/>
    <property type="match status" value="1"/>
</dbReference>
<dbReference type="PRINTS" id="PR00727">
    <property type="entry name" value="LEADERPTASE"/>
</dbReference>
<evidence type="ECO:0000256" key="1">
    <source>
        <dbReference type="ARBA" id="ARBA00000677"/>
    </source>
</evidence>
<dbReference type="AlphaFoldDB" id="A0A2P8HG56"/>
<feature type="active site" evidence="11">
    <location>
        <position position="39"/>
    </location>
</feature>
<dbReference type="GO" id="GO:0004252">
    <property type="term" value="F:serine-type endopeptidase activity"/>
    <property type="evidence" value="ECO:0007669"/>
    <property type="project" value="InterPro"/>
</dbReference>
<dbReference type="InterPro" id="IPR019757">
    <property type="entry name" value="Pept_S26A_signal_pept_1_Lys-AS"/>
</dbReference>
<dbReference type="Pfam" id="PF10502">
    <property type="entry name" value="Peptidase_S26"/>
    <property type="match status" value="1"/>
</dbReference>
<evidence type="ECO:0000313" key="15">
    <source>
        <dbReference type="Proteomes" id="UP000242310"/>
    </source>
</evidence>
<comment type="catalytic activity">
    <reaction evidence="1 12">
        <text>Cleavage of hydrophobic, N-terminal signal or leader sequences from secreted and periplasmic proteins.</text>
        <dbReference type="EC" id="3.4.21.89"/>
    </reaction>
</comment>
<keyword evidence="6 12" id="KW-0645">Protease</keyword>
<evidence type="ECO:0000256" key="12">
    <source>
        <dbReference type="RuleBase" id="RU362042"/>
    </source>
</evidence>
<evidence type="ECO:0000256" key="10">
    <source>
        <dbReference type="ARBA" id="ARBA00023136"/>
    </source>
</evidence>
<dbReference type="PANTHER" id="PTHR43390">
    <property type="entry name" value="SIGNAL PEPTIDASE I"/>
    <property type="match status" value="1"/>
</dbReference>
<dbReference type="NCBIfam" id="TIGR02227">
    <property type="entry name" value="sigpep_I_bact"/>
    <property type="match status" value="1"/>
</dbReference>
<dbReference type="InterPro" id="IPR019758">
    <property type="entry name" value="Pept_S26A_signal_pept_1_CS"/>
</dbReference>
<dbReference type="PANTHER" id="PTHR43390:SF8">
    <property type="entry name" value="SIGNAL PEPTIDASE I"/>
    <property type="match status" value="1"/>
</dbReference>
<feature type="transmembrane region" description="Helical" evidence="12">
    <location>
        <begin position="15"/>
        <end position="35"/>
    </location>
</feature>
<protein>
    <recommendedName>
        <fullName evidence="4 12">Signal peptidase I</fullName>
        <ecNumber evidence="4 12">3.4.21.89</ecNumber>
    </recommendedName>
</protein>
<dbReference type="GO" id="GO:0009003">
    <property type="term" value="F:signal peptidase activity"/>
    <property type="evidence" value="ECO:0007669"/>
    <property type="project" value="UniProtKB-EC"/>
</dbReference>
<evidence type="ECO:0000256" key="2">
    <source>
        <dbReference type="ARBA" id="ARBA00004401"/>
    </source>
</evidence>
<evidence type="ECO:0000256" key="4">
    <source>
        <dbReference type="ARBA" id="ARBA00013208"/>
    </source>
</evidence>
<keyword evidence="9 12" id="KW-1133">Transmembrane helix</keyword>
<dbReference type="EMBL" id="PYAV01000007">
    <property type="protein sequence ID" value="PSL45208.1"/>
    <property type="molecule type" value="Genomic_DNA"/>
</dbReference>
<name>A0A2P8HG56_9BACI</name>
<dbReference type="InterPro" id="IPR036286">
    <property type="entry name" value="LexA/Signal_pep-like_sf"/>
</dbReference>
<keyword evidence="8 12" id="KW-0378">Hydrolase</keyword>
<comment type="similarity">
    <text evidence="3 12">Belongs to the peptidase S26 family.</text>
</comment>
<proteinExistence type="inferred from homology"/>
<evidence type="ECO:0000256" key="9">
    <source>
        <dbReference type="ARBA" id="ARBA00022989"/>
    </source>
</evidence>
<reference evidence="14 15" key="1">
    <citation type="submission" date="2018-03" db="EMBL/GenBank/DDBJ databases">
        <title>Genomic Encyclopedia of Type Strains, Phase III (KMG-III): the genomes of soil and plant-associated and newly described type strains.</title>
        <authorList>
            <person name="Whitman W."/>
        </authorList>
    </citation>
    <scope>NUCLEOTIDE SEQUENCE [LARGE SCALE GENOMIC DNA]</scope>
    <source>
        <strain evidence="14 15">CGMCC 1.07653</strain>
    </source>
</reference>
<dbReference type="CDD" id="cd06530">
    <property type="entry name" value="S26_SPase_I"/>
    <property type="match status" value="1"/>
</dbReference>
<evidence type="ECO:0000256" key="6">
    <source>
        <dbReference type="ARBA" id="ARBA00022670"/>
    </source>
</evidence>
<evidence type="ECO:0000256" key="7">
    <source>
        <dbReference type="ARBA" id="ARBA00022692"/>
    </source>
</evidence>
<accession>A0A2P8HG56</accession>
<dbReference type="InterPro" id="IPR000223">
    <property type="entry name" value="Pept_S26A_signal_pept_1"/>
</dbReference>
<evidence type="ECO:0000256" key="8">
    <source>
        <dbReference type="ARBA" id="ARBA00022801"/>
    </source>
</evidence>